<reference evidence="6" key="1">
    <citation type="submission" date="2020-05" db="EMBL/GenBank/DDBJ databases">
        <title>Mycena genomes resolve the evolution of fungal bioluminescence.</title>
        <authorList>
            <person name="Tsai I.J."/>
        </authorList>
    </citation>
    <scope>NUCLEOTIDE SEQUENCE</scope>
    <source>
        <strain evidence="6">CCC161011</strain>
    </source>
</reference>
<dbReference type="InterPro" id="IPR050475">
    <property type="entry name" value="Prenyltransferase_related"/>
</dbReference>
<protein>
    <submittedName>
        <fullName evidence="6">Digeranylgeranylglyceryl phosphate synthase</fullName>
    </submittedName>
</protein>
<dbReference type="PANTHER" id="PTHR42723">
    <property type="entry name" value="CHLOROPHYLL SYNTHASE"/>
    <property type="match status" value="1"/>
</dbReference>
<feature type="transmembrane region" description="Helical" evidence="5">
    <location>
        <begin position="150"/>
        <end position="171"/>
    </location>
</feature>
<keyword evidence="7" id="KW-1185">Reference proteome</keyword>
<dbReference type="GO" id="GO:0016765">
    <property type="term" value="F:transferase activity, transferring alkyl or aryl (other than methyl) groups"/>
    <property type="evidence" value="ECO:0007669"/>
    <property type="project" value="InterPro"/>
</dbReference>
<keyword evidence="4 5" id="KW-0472">Membrane</keyword>
<sequence length="281" mass="31333">MILLQVEHVFAPARDALRAIIFTLHTAFLFTKSDIKTTVIPITFLAAASAPLVSLYHLPHVIFWIWVHVLQFDVSNQILQPAEDALNKKDRPLPSNRISPLQALIFRWLLVPLCGALSACYSVETVYASAALILLTILYNELAAHSGHWVVRNIVNAAGFASFEVGATLVAGSNPHFLDKIATLSIAISAGIFATTIHAQDFKDEKGEVQLRFRFSMLIQNRRSCYRPSNYSYHTAVVHREIHCHYSIDIVVVGSGVFYGISTLSLVLALFLWLFWSANDI</sequence>
<gene>
    <name evidence="6" type="ORF">MVEN_02448600</name>
</gene>
<dbReference type="EMBL" id="JACAZI010000032">
    <property type="protein sequence ID" value="KAF7331083.1"/>
    <property type="molecule type" value="Genomic_DNA"/>
</dbReference>
<dbReference type="InterPro" id="IPR044878">
    <property type="entry name" value="UbiA_sf"/>
</dbReference>
<keyword evidence="3 5" id="KW-1133">Transmembrane helix</keyword>
<comment type="caution">
    <text evidence="6">The sequence shown here is derived from an EMBL/GenBank/DDBJ whole genome shotgun (WGS) entry which is preliminary data.</text>
</comment>
<dbReference type="Proteomes" id="UP000620124">
    <property type="component" value="Unassembled WGS sequence"/>
</dbReference>
<dbReference type="InterPro" id="IPR000537">
    <property type="entry name" value="UbiA_prenyltransferase"/>
</dbReference>
<evidence type="ECO:0000256" key="1">
    <source>
        <dbReference type="ARBA" id="ARBA00004141"/>
    </source>
</evidence>
<dbReference type="AlphaFoldDB" id="A0A8H6WYK9"/>
<keyword evidence="2 5" id="KW-0812">Transmembrane</keyword>
<dbReference type="Pfam" id="PF01040">
    <property type="entry name" value="UbiA"/>
    <property type="match status" value="1"/>
</dbReference>
<dbReference type="GO" id="GO:0016020">
    <property type="term" value="C:membrane"/>
    <property type="evidence" value="ECO:0007669"/>
    <property type="project" value="UniProtKB-SubCell"/>
</dbReference>
<evidence type="ECO:0000256" key="3">
    <source>
        <dbReference type="ARBA" id="ARBA00022989"/>
    </source>
</evidence>
<feature type="transmembrane region" description="Helical" evidence="5">
    <location>
        <begin position="250"/>
        <end position="276"/>
    </location>
</feature>
<comment type="subcellular location">
    <subcellularLocation>
        <location evidence="1">Membrane</location>
        <topology evidence="1">Multi-pass membrane protein</topology>
    </subcellularLocation>
</comment>
<name>A0A8H6WYK9_9AGAR</name>
<evidence type="ECO:0000256" key="4">
    <source>
        <dbReference type="ARBA" id="ARBA00023136"/>
    </source>
</evidence>
<feature type="transmembrane region" description="Helical" evidence="5">
    <location>
        <begin position="42"/>
        <end position="67"/>
    </location>
</feature>
<evidence type="ECO:0000256" key="5">
    <source>
        <dbReference type="SAM" id="Phobius"/>
    </source>
</evidence>
<dbReference type="OrthoDB" id="434972at2759"/>
<evidence type="ECO:0000256" key="2">
    <source>
        <dbReference type="ARBA" id="ARBA00022692"/>
    </source>
</evidence>
<feature type="transmembrane region" description="Helical" evidence="5">
    <location>
        <begin position="105"/>
        <end position="138"/>
    </location>
</feature>
<accession>A0A8H6WYK9</accession>
<organism evidence="6 7">
    <name type="scientific">Mycena venus</name>
    <dbReference type="NCBI Taxonomy" id="2733690"/>
    <lineage>
        <taxon>Eukaryota</taxon>
        <taxon>Fungi</taxon>
        <taxon>Dikarya</taxon>
        <taxon>Basidiomycota</taxon>
        <taxon>Agaricomycotina</taxon>
        <taxon>Agaricomycetes</taxon>
        <taxon>Agaricomycetidae</taxon>
        <taxon>Agaricales</taxon>
        <taxon>Marasmiineae</taxon>
        <taxon>Mycenaceae</taxon>
        <taxon>Mycena</taxon>
    </lineage>
</organism>
<proteinExistence type="predicted"/>
<dbReference type="CDD" id="cd13965">
    <property type="entry name" value="PT_UbiA_3"/>
    <property type="match status" value="1"/>
</dbReference>
<dbReference type="PANTHER" id="PTHR42723:SF1">
    <property type="entry name" value="CHLOROPHYLL SYNTHASE, CHLOROPLASTIC"/>
    <property type="match status" value="1"/>
</dbReference>
<feature type="transmembrane region" description="Helical" evidence="5">
    <location>
        <begin position="177"/>
        <end position="197"/>
    </location>
</feature>
<evidence type="ECO:0000313" key="6">
    <source>
        <dbReference type="EMBL" id="KAF7331083.1"/>
    </source>
</evidence>
<evidence type="ECO:0000313" key="7">
    <source>
        <dbReference type="Proteomes" id="UP000620124"/>
    </source>
</evidence>
<dbReference type="Gene3D" id="1.10.357.140">
    <property type="entry name" value="UbiA prenyltransferase"/>
    <property type="match status" value="1"/>
</dbReference>